<evidence type="ECO:0000256" key="3">
    <source>
        <dbReference type="ARBA" id="ARBA00022963"/>
    </source>
</evidence>
<dbReference type="SUPFAM" id="SSF52151">
    <property type="entry name" value="FabD/lysophospholipase-like"/>
    <property type="match status" value="1"/>
</dbReference>
<dbReference type="EMBL" id="CAJVPJ010001251">
    <property type="protein sequence ID" value="CAG8583284.1"/>
    <property type="molecule type" value="Genomic_DNA"/>
</dbReference>
<dbReference type="PANTHER" id="PTHR10728:SF40">
    <property type="entry name" value="PATATIN FAMILY PROTEIN"/>
    <property type="match status" value="1"/>
</dbReference>
<dbReference type="InterPro" id="IPR016035">
    <property type="entry name" value="Acyl_Trfase/lysoPLipase"/>
</dbReference>
<dbReference type="PROSITE" id="PS51210">
    <property type="entry name" value="PLA2C"/>
    <property type="match status" value="1"/>
</dbReference>
<evidence type="ECO:0000259" key="7">
    <source>
        <dbReference type="PROSITE" id="PS51210"/>
    </source>
</evidence>
<gene>
    <name evidence="8" type="ORF">POCULU_LOCUS6599</name>
</gene>
<keyword evidence="2 5" id="KW-0378">Hydrolase</keyword>
<accession>A0A9N9C1I3</accession>
<evidence type="ECO:0000256" key="2">
    <source>
        <dbReference type="ARBA" id="ARBA00022801"/>
    </source>
</evidence>
<evidence type="ECO:0000313" key="8">
    <source>
        <dbReference type="EMBL" id="CAG8583284.1"/>
    </source>
</evidence>
<dbReference type="Gene3D" id="3.40.1090.10">
    <property type="entry name" value="Cytosolic phospholipase A2 catalytic domain"/>
    <property type="match status" value="1"/>
</dbReference>
<evidence type="ECO:0000256" key="1">
    <source>
        <dbReference type="ARBA" id="ARBA00008780"/>
    </source>
</evidence>
<dbReference type="InterPro" id="IPR002642">
    <property type="entry name" value="LysoPLipase_cat_dom"/>
</dbReference>
<keyword evidence="4 5" id="KW-0443">Lipid metabolism</keyword>
<evidence type="ECO:0000256" key="6">
    <source>
        <dbReference type="RuleBase" id="RU362103"/>
    </source>
</evidence>
<proteinExistence type="inferred from homology"/>
<dbReference type="GO" id="GO:0004623">
    <property type="term" value="F:phospholipase A2 activity"/>
    <property type="evidence" value="ECO:0007669"/>
    <property type="project" value="TreeGrafter"/>
</dbReference>
<dbReference type="GO" id="GO:0004622">
    <property type="term" value="F:phosphatidylcholine lysophospholipase activity"/>
    <property type="evidence" value="ECO:0007669"/>
    <property type="project" value="UniProtKB-EC"/>
</dbReference>
<dbReference type="SMART" id="SM00022">
    <property type="entry name" value="PLAc"/>
    <property type="match status" value="1"/>
</dbReference>
<evidence type="ECO:0000313" key="9">
    <source>
        <dbReference type="Proteomes" id="UP000789572"/>
    </source>
</evidence>
<keyword evidence="9" id="KW-1185">Reference proteome</keyword>
<feature type="domain" description="PLA2c" evidence="7">
    <location>
        <begin position="47"/>
        <end position="602"/>
    </location>
</feature>
<dbReference type="EC" id="3.1.1.5" evidence="6"/>
<evidence type="ECO:0000256" key="4">
    <source>
        <dbReference type="ARBA" id="ARBA00023098"/>
    </source>
</evidence>
<dbReference type="Pfam" id="PF01735">
    <property type="entry name" value="PLA2_B"/>
    <property type="match status" value="1"/>
</dbReference>
<dbReference type="GO" id="GO:0005829">
    <property type="term" value="C:cytosol"/>
    <property type="evidence" value="ECO:0007669"/>
    <property type="project" value="TreeGrafter"/>
</dbReference>
<dbReference type="PANTHER" id="PTHR10728">
    <property type="entry name" value="CYTOSOLIC PHOSPHOLIPASE A2"/>
    <property type="match status" value="1"/>
</dbReference>
<dbReference type="OrthoDB" id="6121437at2759"/>
<feature type="non-terminal residue" evidence="8">
    <location>
        <position position="602"/>
    </location>
</feature>
<comment type="caution">
    <text evidence="8">The sequence shown here is derived from an EMBL/GenBank/DDBJ whole genome shotgun (WGS) entry which is preliminary data.</text>
</comment>
<protein>
    <recommendedName>
        <fullName evidence="6">Lysophospholipase</fullName>
        <ecNumber evidence="6">3.1.1.5</ecNumber>
    </recommendedName>
</protein>
<dbReference type="GO" id="GO:0046475">
    <property type="term" value="P:glycerophospholipid catabolic process"/>
    <property type="evidence" value="ECO:0007669"/>
    <property type="project" value="TreeGrafter"/>
</dbReference>
<sequence>YLQEGWDTLKHKFDSHPKLVKNVTLFNNVEELKKTVARDLVDKEAHPEIERVAYVRQGNELSEEEIKFVQTRKKKARESFAKFIGVDPSEVHEDDVPVIAITGSGGGMRSNIDTFGYVRGMKKAGLWDCVTYFTGVSGACWGIATYYTVSNGSVDATIDQFKSAYTIHPFSPPFILNLAKLENGLELTFGAVERKRLRNCPTNTTDIYGAVLGAYFFRKDGKLDPKDFKLSLQKRLIENGDHPMPIYVAVRHERPWRDVQEAQEIENGLDEDLDNFDDKEHGSKKAWYQWVEFTPFEIGNDEIAAYIPSWAFGRTFDKGQSVDKVPEQNFGLELGYMTNAQSAPTQRYVHLVDRGLPANWIGKEIRQASTKIGERLGAHRVDELESHHPIHTGRDPNPFHLLIGPPYEPGFITADYIRLLDAGMDNNHPWYILTRANRNVDVILTVDGSKETMYDDFFDRMAKQFLSRRGIRFTPLSPSTRPSIPQTLTPELKGKPDAIHEAFKDAYVQVYQCEPVDERGESVIQGRDMRLVYMPNLPCKKYPEFDPINDKICGTSNFVFSENDIDTIVGCAEACWEESLETVRETLRSVWESKKKKRMGGQ</sequence>
<organism evidence="8 9">
    <name type="scientific">Paraglomus occultum</name>
    <dbReference type="NCBI Taxonomy" id="144539"/>
    <lineage>
        <taxon>Eukaryota</taxon>
        <taxon>Fungi</taxon>
        <taxon>Fungi incertae sedis</taxon>
        <taxon>Mucoromycota</taxon>
        <taxon>Glomeromycotina</taxon>
        <taxon>Glomeromycetes</taxon>
        <taxon>Paraglomerales</taxon>
        <taxon>Paraglomeraceae</taxon>
        <taxon>Paraglomus</taxon>
    </lineage>
</organism>
<comment type="catalytic activity">
    <reaction evidence="6">
        <text>a 1-acyl-sn-glycero-3-phosphocholine + H2O = sn-glycerol 3-phosphocholine + a fatty acid + H(+)</text>
        <dbReference type="Rhea" id="RHEA:15177"/>
        <dbReference type="ChEBI" id="CHEBI:15377"/>
        <dbReference type="ChEBI" id="CHEBI:15378"/>
        <dbReference type="ChEBI" id="CHEBI:16870"/>
        <dbReference type="ChEBI" id="CHEBI:28868"/>
        <dbReference type="ChEBI" id="CHEBI:58168"/>
        <dbReference type="EC" id="3.1.1.5"/>
    </reaction>
</comment>
<comment type="similarity">
    <text evidence="1 6">Belongs to the lysophospholipase family.</text>
</comment>
<name>A0A9N9C1I3_9GLOM</name>
<keyword evidence="3 5" id="KW-0442">Lipid degradation</keyword>
<reference evidence="8" key="1">
    <citation type="submission" date="2021-06" db="EMBL/GenBank/DDBJ databases">
        <authorList>
            <person name="Kallberg Y."/>
            <person name="Tangrot J."/>
            <person name="Rosling A."/>
        </authorList>
    </citation>
    <scope>NUCLEOTIDE SEQUENCE</scope>
    <source>
        <strain evidence="8">IA702</strain>
    </source>
</reference>
<evidence type="ECO:0000256" key="5">
    <source>
        <dbReference type="PROSITE-ProRule" id="PRU00555"/>
    </source>
</evidence>
<dbReference type="AlphaFoldDB" id="A0A9N9C1I3"/>
<dbReference type="Proteomes" id="UP000789572">
    <property type="component" value="Unassembled WGS sequence"/>
</dbReference>